<keyword evidence="3" id="KW-1185">Reference proteome</keyword>
<dbReference type="GeneID" id="89970737"/>
<name>A0AAV9NDR3_9EURO</name>
<organism evidence="2 3">
    <name type="scientific">Exophiala bonariae</name>
    <dbReference type="NCBI Taxonomy" id="1690606"/>
    <lineage>
        <taxon>Eukaryota</taxon>
        <taxon>Fungi</taxon>
        <taxon>Dikarya</taxon>
        <taxon>Ascomycota</taxon>
        <taxon>Pezizomycotina</taxon>
        <taxon>Eurotiomycetes</taxon>
        <taxon>Chaetothyriomycetidae</taxon>
        <taxon>Chaetothyriales</taxon>
        <taxon>Herpotrichiellaceae</taxon>
        <taxon>Exophiala</taxon>
    </lineage>
</organism>
<accession>A0AAV9NDR3</accession>
<comment type="caution">
    <text evidence="2">The sequence shown here is derived from an EMBL/GenBank/DDBJ whole genome shotgun (WGS) entry which is preliminary data.</text>
</comment>
<evidence type="ECO:0000313" key="2">
    <source>
        <dbReference type="EMBL" id="KAK5052664.1"/>
    </source>
</evidence>
<evidence type="ECO:0008006" key="4">
    <source>
        <dbReference type="Google" id="ProtNLM"/>
    </source>
</evidence>
<feature type="region of interest" description="Disordered" evidence="1">
    <location>
        <begin position="1"/>
        <end position="64"/>
    </location>
</feature>
<evidence type="ECO:0000256" key="1">
    <source>
        <dbReference type="SAM" id="MobiDB-lite"/>
    </source>
</evidence>
<sequence length="149" mass="17252">MADYGKTESLTQSPVIMSTVTEDPGSSPEHKLPIIPRSKTPGNTKTKEKPNEVLKERDQQAKGRAELKKRIMERRKLGLHYILKAQLRLRNMEESIKNQHLHDHELAVPLDRTVMEVTRDREIKKVEEIEEELQKHIDGIQTLCAKLKK</sequence>
<protein>
    <recommendedName>
        <fullName evidence="4">BZIP domain-containing protein</fullName>
    </recommendedName>
</protein>
<gene>
    <name evidence="2" type="ORF">LTR84_002529</name>
</gene>
<feature type="compositionally biased region" description="Basic and acidic residues" evidence="1">
    <location>
        <begin position="45"/>
        <end position="64"/>
    </location>
</feature>
<reference evidence="2 3" key="1">
    <citation type="submission" date="2023-08" db="EMBL/GenBank/DDBJ databases">
        <title>Black Yeasts Isolated from many extreme environments.</title>
        <authorList>
            <person name="Coleine C."/>
            <person name="Stajich J.E."/>
            <person name="Selbmann L."/>
        </authorList>
    </citation>
    <scope>NUCLEOTIDE SEQUENCE [LARGE SCALE GENOMIC DNA]</scope>
    <source>
        <strain evidence="2 3">CCFEE 5792</strain>
    </source>
</reference>
<dbReference type="Proteomes" id="UP001358417">
    <property type="component" value="Unassembled WGS sequence"/>
</dbReference>
<feature type="compositionally biased region" description="Polar residues" evidence="1">
    <location>
        <begin position="8"/>
        <end position="21"/>
    </location>
</feature>
<dbReference type="EMBL" id="JAVRRD010000013">
    <property type="protein sequence ID" value="KAK5052664.1"/>
    <property type="molecule type" value="Genomic_DNA"/>
</dbReference>
<dbReference type="AlphaFoldDB" id="A0AAV9NDR3"/>
<dbReference type="RefSeq" id="XP_064706364.1">
    <property type="nucleotide sequence ID" value="XM_064846139.1"/>
</dbReference>
<proteinExistence type="predicted"/>
<evidence type="ECO:0000313" key="3">
    <source>
        <dbReference type="Proteomes" id="UP001358417"/>
    </source>
</evidence>